<keyword evidence="1" id="KW-0479">Metal-binding</keyword>
<dbReference type="PROSITE" id="PS50114">
    <property type="entry name" value="GATA_ZN_FINGER_2"/>
    <property type="match status" value="1"/>
</dbReference>
<dbReference type="SMART" id="SM00401">
    <property type="entry name" value="ZnF_GATA"/>
    <property type="match status" value="1"/>
</dbReference>
<dbReference type="InParanoid" id="G3JUT1"/>
<dbReference type="Gene3D" id="3.30.50.10">
    <property type="entry name" value="Erythroid Transcription Factor GATA-1, subunit A"/>
    <property type="match status" value="1"/>
</dbReference>
<dbReference type="Pfam" id="PF00320">
    <property type="entry name" value="GATA"/>
    <property type="match status" value="1"/>
</dbReference>
<dbReference type="RefSeq" id="XP_006674700.1">
    <property type="nucleotide sequence ID" value="XM_006674637.1"/>
</dbReference>
<evidence type="ECO:0000313" key="8">
    <source>
        <dbReference type="Proteomes" id="UP000001610"/>
    </source>
</evidence>
<feature type="compositionally biased region" description="Low complexity" evidence="5">
    <location>
        <begin position="12"/>
        <end position="23"/>
    </location>
</feature>
<dbReference type="OMA" id="LAWHIGH"/>
<gene>
    <name evidence="7" type="ORF">CCM_09504</name>
</gene>
<dbReference type="GeneID" id="18171506"/>
<dbReference type="InterPro" id="IPR013088">
    <property type="entry name" value="Znf_NHR/GATA"/>
</dbReference>
<keyword evidence="3" id="KW-0862">Zinc</keyword>
<feature type="region of interest" description="Disordered" evidence="5">
    <location>
        <begin position="1"/>
        <end position="23"/>
    </location>
</feature>
<dbReference type="PANTHER" id="PTHR45658">
    <property type="entry name" value="GATA TRANSCRIPTION FACTOR"/>
    <property type="match status" value="1"/>
</dbReference>
<evidence type="ECO:0000259" key="6">
    <source>
        <dbReference type="PROSITE" id="PS50114"/>
    </source>
</evidence>
<evidence type="ECO:0000256" key="1">
    <source>
        <dbReference type="ARBA" id="ARBA00022723"/>
    </source>
</evidence>
<dbReference type="VEuPathDB" id="FungiDB:CCM_09504"/>
<protein>
    <submittedName>
        <fullName evidence="7">Transcription factor rfeH-Penicillium chrysogenum</fullName>
    </submittedName>
</protein>
<dbReference type="SUPFAM" id="SSF57716">
    <property type="entry name" value="Glucocorticoid receptor-like (DNA-binding domain)"/>
    <property type="match status" value="1"/>
</dbReference>
<dbReference type="eggNOG" id="KOG1601">
    <property type="taxonomic scope" value="Eukaryota"/>
</dbReference>
<sequence>MSIIAPSAPHVGPGSLSRHSSSGSDSAAHVLATIVDMDPSTALPAQLSLKGLLHSENVQLIQENLAVLARFADHLPRELDAAAPRVTNDELLIMGNLVRDISNSLEKIESLREDEVQVLPYVADKYVPVRPVSSVARRRRKEEKKLQTAQKCHNCNRLDTPQWRAGPDGPRTLCNVCGLVYTKRQRRQAEQMMRPLRRLTTLK</sequence>
<evidence type="ECO:0000256" key="3">
    <source>
        <dbReference type="ARBA" id="ARBA00022833"/>
    </source>
</evidence>
<evidence type="ECO:0000256" key="2">
    <source>
        <dbReference type="ARBA" id="ARBA00022771"/>
    </source>
</evidence>
<reference evidence="7 8" key="1">
    <citation type="journal article" date="2011" name="Genome Biol.">
        <title>Genome sequence of the insect pathogenic fungus Cordyceps militaris, a valued traditional Chinese medicine.</title>
        <authorList>
            <person name="Zheng P."/>
            <person name="Xia Y."/>
            <person name="Xiao G."/>
            <person name="Xiong C."/>
            <person name="Hu X."/>
            <person name="Zhang S."/>
            <person name="Zheng H."/>
            <person name="Huang Y."/>
            <person name="Zhou Y."/>
            <person name="Wang S."/>
            <person name="Zhao G.P."/>
            <person name="Liu X."/>
            <person name="St Leger R.J."/>
            <person name="Wang C."/>
        </authorList>
    </citation>
    <scope>NUCLEOTIDE SEQUENCE [LARGE SCALE GENOMIC DNA]</scope>
    <source>
        <strain evidence="7 8">CM01</strain>
    </source>
</reference>
<dbReference type="InterPro" id="IPR000679">
    <property type="entry name" value="Znf_GATA"/>
</dbReference>
<evidence type="ECO:0000256" key="4">
    <source>
        <dbReference type="PROSITE-ProRule" id="PRU00094"/>
    </source>
</evidence>
<keyword evidence="2 4" id="KW-0863">Zinc-finger</keyword>
<dbReference type="GO" id="GO:0006355">
    <property type="term" value="P:regulation of DNA-templated transcription"/>
    <property type="evidence" value="ECO:0007669"/>
    <property type="project" value="InterPro"/>
</dbReference>
<proteinExistence type="predicted"/>
<dbReference type="STRING" id="983644.G3JUT1"/>
<name>G3JUT1_CORMM</name>
<dbReference type="OrthoDB" id="2162994at2759"/>
<organism evidence="7 8">
    <name type="scientific">Cordyceps militaris (strain CM01)</name>
    <name type="common">Caterpillar fungus</name>
    <dbReference type="NCBI Taxonomy" id="983644"/>
    <lineage>
        <taxon>Eukaryota</taxon>
        <taxon>Fungi</taxon>
        <taxon>Dikarya</taxon>
        <taxon>Ascomycota</taxon>
        <taxon>Pezizomycotina</taxon>
        <taxon>Sordariomycetes</taxon>
        <taxon>Hypocreomycetidae</taxon>
        <taxon>Hypocreales</taxon>
        <taxon>Cordycipitaceae</taxon>
        <taxon>Cordyceps</taxon>
    </lineage>
</organism>
<dbReference type="EMBL" id="JH126407">
    <property type="protein sequence ID" value="EGX87881.1"/>
    <property type="molecule type" value="Genomic_DNA"/>
</dbReference>
<dbReference type="KEGG" id="cmt:CCM_09504"/>
<dbReference type="Proteomes" id="UP000001610">
    <property type="component" value="Unassembled WGS sequence"/>
</dbReference>
<dbReference type="GO" id="GO:0008270">
    <property type="term" value="F:zinc ion binding"/>
    <property type="evidence" value="ECO:0007669"/>
    <property type="project" value="UniProtKB-KW"/>
</dbReference>
<evidence type="ECO:0000256" key="5">
    <source>
        <dbReference type="SAM" id="MobiDB-lite"/>
    </source>
</evidence>
<dbReference type="GO" id="GO:0043565">
    <property type="term" value="F:sequence-specific DNA binding"/>
    <property type="evidence" value="ECO:0007669"/>
    <property type="project" value="InterPro"/>
</dbReference>
<dbReference type="CDD" id="cd00202">
    <property type="entry name" value="ZnF_GATA"/>
    <property type="match status" value="1"/>
</dbReference>
<dbReference type="InterPro" id="IPR051140">
    <property type="entry name" value="GATA_TF"/>
</dbReference>
<evidence type="ECO:0000313" key="7">
    <source>
        <dbReference type="EMBL" id="EGX87881.1"/>
    </source>
</evidence>
<dbReference type="AlphaFoldDB" id="G3JUT1"/>
<feature type="domain" description="GATA-type" evidence="6">
    <location>
        <begin position="146"/>
        <end position="181"/>
    </location>
</feature>
<accession>G3JUT1</accession>
<dbReference type="HOGENOM" id="CLU_1348860_0_0_1"/>
<keyword evidence="8" id="KW-1185">Reference proteome</keyword>